<dbReference type="AlphaFoldDB" id="C6LAU4"/>
<protein>
    <submittedName>
        <fullName evidence="1">Uncharacterized protein</fullName>
    </submittedName>
</protein>
<accession>C6LAU4</accession>
<gene>
    <name evidence="1" type="ORF">BRYFOR_05739</name>
</gene>
<proteinExistence type="predicted"/>
<evidence type="ECO:0000313" key="1">
    <source>
        <dbReference type="EMBL" id="EET62076.1"/>
    </source>
</evidence>
<name>C6LAU4_9FIRM</name>
<comment type="caution">
    <text evidence="1">The sequence shown here is derived from an EMBL/GenBank/DDBJ whole genome shotgun (WGS) entry which is preliminary data.</text>
</comment>
<dbReference type="Proteomes" id="UP000005561">
    <property type="component" value="Unassembled WGS sequence"/>
</dbReference>
<organism evidence="1 2">
    <name type="scientific">Marvinbryantia formatexigens DSM 14469</name>
    <dbReference type="NCBI Taxonomy" id="478749"/>
    <lineage>
        <taxon>Bacteria</taxon>
        <taxon>Bacillati</taxon>
        <taxon>Bacillota</taxon>
        <taxon>Clostridia</taxon>
        <taxon>Lachnospirales</taxon>
        <taxon>Lachnospiraceae</taxon>
        <taxon>Marvinbryantia</taxon>
    </lineage>
</organism>
<dbReference type="EMBL" id="ACCL02000003">
    <property type="protein sequence ID" value="EET62076.1"/>
    <property type="molecule type" value="Genomic_DNA"/>
</dbReference>
<sequence length="53" mass="6325">MRQSDGQSQSCFLSSYNYYILSVRHMRCFNSSAKSQRRRQVRLPVSRQPHLSF</sequence>
<keyword evidence="2" id="KW-1185">Reference proteome</keyword>
<reference evidence="1" key="1">
    <citation type="submission" date="2009-07" db="EMBL/GenBank/DDBJ databases">
        <authorList>
            <person name="Weinstock G."/>
            <person name="Sodergren E."/>
            <person name="Clifton S."/>
            <person name="Fulton L."/>
            <person name="Fulton B."/>
            <person name="Courtney L."/>
            <person name="Fronick C."/>
            <person name="Harrison M."/>
            <person name="Strong C."/>
            <person name="Farmer C."/>
            <person name="Delahaunty K."/>
            <person name="Markovic C."/>
            <person name="Hall O."/>
            <person name="Minx P."/>
            <person name="Tomlinson C."/>
            <person name="Mitreva M."/>
            <person name="Nelson J."/>
            <person name="Hou S."/>
            <person name="Wollam A."/>
            <person name="Pepin K.H."/>
            <person name="Johnson M."/>
            <person name="Bhonagiri V."/>
            <person name="Nash W.E."/>
            <person name="Warren W."/>
            <person name="Chinwalla A."/>
            <person name="Mardis E.R."/>
            <person name="Wilson R.K."/>
        </authorList>
    </citation>
    <scope>NUCLEOTIDE SEQUENCE [LARGE SCALE GENOMIC DNA]</scope>
    <source>
        <strain evidence="1">DSM 14469</strain>
    </source>
</reference>
<evidence type="ECO:0000313" key="2">
    <source>
        <dbReference type="Proteomes" id="UP000005561"/>
    </source>
</evidence>